<dbReference type="Gene3D" id="3.30.70.270">
    <property type="match status" value="1"/>
</dbReference>
<organism evidence="4 5">
    <name type="scientific">Phreatobacter aquaticus</name>
    <dbReference type="NCBI Taxonomy" id="2570229"/>
    <lineage>
        <taxon>Bacteria</taxon>
        <taxon>Pseudomonadati</taxon>
        <taxon>Pseudomonadota</taxon>
        <taxon>Alphaproteobacteria</taxon>
        <taxon>Hyphomicrobiales</taxon>
        <taxon>Phreatobacteraceae</taxon>
        <taxon>Phreatobacter</taxon>
    </lineage>
</organism>
<dbReference type="Proteomes" id="UP000298588">
    <property type="component" value="Chromosome"/>
</dbReference>
<proteinExistence type="predicted"/>
<dbReference type="Gene3D" id="3.30.450.20">
    <property type="entry name" value="PAS domain"/>
    <property type="match status" value="1"/>
</dbReference>
<accession>A0A4D7QA34</accession>
<evidence type="ECO:0000259" key="2">
    <source>
        <dbReference type="PROSITE" id="PS50883"/>
    </source>
</evidence>
<dbReference type="InterPro" id="IPR035919">
    <property type="entry name" value="EAL_sf"/>
</dbReference>
<dbReference type="AlphaFoldDB" id="A0A4D7QA34"/>
<evidence type="ECO:0000313" key="4">
    <source>
        <dbReference type="EMBL" id="QCK84950.1"/>
    </source>
</evidence>
<dbReference type="PROSITE" id="PS50883">
    <property type="entry name" value="EAL"/>
    <property type="match status" value="1"/>
</dbReference>
<dbReference type="InterPro" id="IPR013655">
    <property type="entry name" value="PAS_fold_3"/>
</dbReference>
<protein>
    <submittedName>
        <fullName evidence="4">EAL domain-containing protein</fullName>
    </submittedName>
</protein>
<feature type="region of interest" description="Disordered" evidence="1">
    <location>
        <begin position="75"/>
        <end position="101"/>
    </location>
</feature>
<dbReference type="SMART" id="SM00267">
    <property type="entry name" value="GGDEF"/>
    <property type="match status" value="1"/>
</dbReference>
<name>A0A4D7QA34_9HYPH</name>
<sequence>MKGAAGRCDAAIRALGSGASRATGRLVGAGAGCALASVRGMRLRSARSRSPQRRPHCTMVFDLTAPILAMSRPPVRLQDTTPGRWCGSRNERAERSHPNSGQVVEQVLTLGGAMMQVATAPDTVPSPFPAILRGWGIKDRRDMESAATGTEPVTSSDSQNPAVDPVLDAILSSVGTATYEWAVPSDKLSWSANAGTLLGIGEMDRFGSGRAFAQMMVPESPAGRYEAVVNSPGTDRGDGVAYDIEYAIRTPSGTTLWIEDQGRWFASSDGRPLKAHGTVRVINERVENHRRLVEASEYDPLTGQLARHRFCAVLEEALEDAQKVRGSIGFLIAAIDNLSHINEAYGFDIADEIIAAAGRRIRSRMRGGDLLGRLSGNKFGILMRNCQPDDLAVAAERILDGVRQEVFLTSAGAIVVSVTMGGVIAPRHAHSFGTMMGRAQEALDSIKLRRRGAFHAYLPDPEREQTRRENLRITDEILAALNERRVDLAFQPIVSARTGLPLSYECLLRIHRADGTLLSASSIVPLAEKLGLIRLIDLRVLELALQEMTEAPNVSLSVNVSPATTMDKTWLAVLDARLKIDPGLARRLTVEITETAAIANIQETRSFVAKIRSLGAKVAIDDFGAGYTSFRNLRTLDVDCVKIDGAFVENFERSEDDRHFVETLIGLARHMNLKTVAEWVPNPRVAARLAELGCDAFQGTFSGDASEERPWRDQALPAALDGIRRLSA</sequence>
<dbReference type="SUPFAM" id="SSF55785">
    <property type="entry name" value="PYP-like sensor domain (PAS domain)"/>
    <property type="match status" value="1"/>
</dbReference>
<dbReference type="GO" id="GO:0071111">
    <property type="term" value="F:cyclic-guanylate-specific phosphodiesterase activity"/>
    <property type="evidence" value="ECO:0007669"/>
    <property type="project" value="InterPro"/>
</dbReference>
<dbReference type="InterPro" id="IPR000160">
    <property type="entry name" value="GGDEF_dom"/>
</dbReference>
<dbReference type="Pfam" id="PF08447">
    <property type="entry name" value="PAS_3"/>
    <property type="match status" value="1"/>
</dbReference>
<dbReference type="InterPro" id="IPR035965">
    <property type="entry name" value="PAS-like_dom_sf"/>
</dbReference>
<dbReference type="CDD" id="cd01948">
    <property type="entry name" value="EAL"/>
    <property type="match status" value="1"/>
</dbReference>
<dbReference type="InterPro" id="IPR043128">
    <property type="entry name" value="Rev_trsase/Diguanyl_cyclase"/>
</dbReference>
<dbReference type="InterPro" id="IPR001633">
    <property type="entry name" value="EAL_dom"/>
</dbReference>
<dbReference type="EMBL" id="CP039865">
    <property type="protein sequence ID" value="QCK84950.1"/>
    <property type="molecule type" value="Genomic_DNA"/>
</dbReference>
<dbReference type="InterPro" id="IPR050706">
    <property type="entry name" value="Cyclic-di-GMP_PDE-like"/>
</dbReference>
<dbReference type="InterPro" id="IPR001610">
    <property type="entry name" value="PAC"/>
</dbReference>
<dbReference type="SMART" id="SM00052">
    <property type="entry name" value="EAL"/>
    <property type="match status" value="1"/>
</dbReference>
<dbReference type="InterPro" id="IPR029787">
    <property type="entry name" value="Nucleotide_cyclase"/>
</dbReference>
<feature type="domain" description="GGDEF" evidence="3">
    <location>
        <begin position="326"/>
        <end position="459"/>
    </location>
</feature>
<dbReference type="Gene3D" id="3.20.20.450">
    <property type="entry name" value="EAL domain"/>
    <property type="match status" value="1"/>
</dbReference>
<dbReference type="KEGG" id="paqt:E8L99_03735"/>
<keyword evidence="5" id="KW-1185">Reference proteome</keyword>
<dbReference type="SUPFAM" id="SSF141868">
    <property type="entry name" value="EAL domain-like"/>
    <property type="match status" value="1"/>
</dbReference>
<evidence type="ECO:0000259" key="3">
    <source>
        <dbReference type="PROSITE" id="PS50887"/>
    </source>
</evidence>
<dbReference type="PROSITE" id="PS50887">
    <property type="entry name" value="GGDEF"/>
    <property type="match status" value="1"/>
</dbReference>
<dbReference type="SMART" id="SM00086">
    <property type="entry name" value="PAC"/>
    <property type="match status" value="1"/>
</dbReference>
<gene>
    <name evidence="4" type="ORF">E8L99_03735</name>
</gene>
<dbReference type="Pfam" id="PF00563">
    <property type="entry name" value="EAL"/>
    <property type="match status" value="1"/>
</dbReference>
<evidence type="ECO:0000313" key="5">
    <source>
        <dbReference type="Proteomes" id="UP000298588"/>
    </source>
</evidence>
<dbReference type="SUPFAM" id="SSF55073">
    <property type="entry name" value="Nucleotide cyclase"/>
    <property type="match status" value="1"/>
</dbReference>
<dbReference type="PANTHER" id="PTHR33121">
    <property type="entry name" value="CYCLIC DI-GMP PHOSPHODIESTERASE PDEF"/>
    <property type="match status" value="1"/>
</dbReference>
<dbReference type="CDD" id="cd01949">
    <property type="entry name" value="GGDEF"/>
    <property type="match status" value="1"/>
</dbReference>
<dbReference type="OrthoDB" id="23692at2"/>
<dbReference type="Pfam" id="PF00990">
    <property type="entry name" value="GGDEF"/>
    <property type="match status" value="1"/>
</dbReference>
<reference evidence="4 5" key="1">
    <citation type="submission" date="2019-04" db="EMBL/GenBank/DDBJ databases">
        <title>Phreatobacter aquaticus sp. nov.</title>
        <authorList>
            <person name="Choi A."/>
            <person name="Baek K."/>
        </authorList>
    </citation>
    <scope>NUCLEOTIDE SEQUENCE [LARGE SCALE GENOMIC DNA]</scope>
    <source>
        <strain evidence="4 5">NMCR1094</strain>
    </source>
</reference>
<dbReference type="PANTHER" id="PTHR33121:SF79">
    <property type="entry name" value="CYCLIC DI-GMP PHOSPHODIESTERASE PDED-RELATED"/>
    <property type="match status" value="1"/>
</dbReference>
<dbReference type="NCBIfam" id="TIGR00254">
    <property type="entry name" value="GGDEF"/>
    <property type="match status" value="1"/>
</dbReference>
<evidence type="ECO:0000256" key="1">
    <source>
        <dbReference type="SAM" id="MobiDB-lite"/>
    </source>
</evidence>
<feature type="domain" description="EAL" evidence="2">
    <location>
        <begin position="470"/>
        <end position="719"/>
    </location>
</feature>